<reference evidence="1 2" key="1">
    <citation type="submission" date="2019-08" db="EMBL/GenBank/DDBJ databases">
        <title>Hyperibacter terrae gen. nov., sp. nov. and Hyperibacter viscosus sp. nov., two new members in the family Rhodospirillaceae isolated from the rhizosphere of Hypericum perforatum.</title>
        <authorList>
            <person name="Noviana Z."/>
        </authorList>
    </citation>
    <scope>NUCLEOTIDE SEQUENCE [LARGE SCALE GENOMIC DNA]</scope>
    <source>
        <strain evidence="1 2">R5913</strain>
    </source>
</reference>
<dbReference type="Proteomes" id="UP000326202">
    <property type="component" value="Chromosome"/>
</dbReference>
<dbReference type="InterPro" id="IPR015943">
    <property type="entry name" value="WD40/YVTN_repeat-like_dom_sf"/>
</dbReference>
<proteinExistence type="predicted"/>
<dbReference type="PANTHER" id="PTHR35340:SF5">
    <property type="entry name" value="ASST-DOMAIN-CONTAINING PROTEIN"/>
    <property type="match status" value="1"/>
</dbReference>
<organism evidence="1 2">
    <name type="scientific">Hypericibacter terrae</name>
    <dbReference type="NCBI Taxonomy" id="2602015"/>
    <lineage>
        <taxon>Bacteria</taxon>
        <taxon>Pseudomonadati</taxon>
        <taxon>Pseudomonadota</taxon>
        <taxon>Alphaproteobacteria</taxon>
        <taxon>Rhodospirillales</taxon>
        <taxon>Dongiaceae</taxon>
        <taxon>Hypericibacter</taxon>
    </lineage>
</organism>
<dbReference type="Pfam" id="PF14269">
    <property type="entry name" value="Arylsulfotran_2"/>
    <property type="match status" value="1"/>
</dbReference>
<protein>
    <submittedName>
        <fullName evidence="1">Uncharacterized protein</fullName>
    </submittedName>
</protein>
<keyword evidence="2" id="KW-1185">Reference proteome</keyword>
<dbReference type="KEGG" id="htq:FRZ44_09810"/>
<dbReference type="AlphaFoldDB" id="A0A5J6ME21"/>
<dbReference type="EMBL" id="CP042906">
    <property type="protein sequence ID" value="QEX15694.1"/>
    <property type="molecule type" value="Genomic_DNA"/>
</dbReference>
<dbReference type="SUPFAM" id="SSF63829">
    <property type="entry name" value="Calcium-dependent phosphotriesterase"/>
    <property type="match status" value="1"/>
</dbReference>
<sequence>MIFTLCCCFLAFVGGAYVVLDKLPPYGLLKDAYSAGMALYDKAIHYQEPLQTDLWADARSEQRGVTVADSGKAFPGFTLYSSGHDAAAYLIDMNGRIVHEWRLPFSQVWDSSSVVAKPRPDSFVSFDKVHLFPNGDILAVYSGVGDTPWGLGLVKMTKDSKVIWKYLDRVHHDVEVGADGRIYTLTHRLRDQPVGSMPQLETPMLEDFLVVLSPDGKVEQKISLLDAMAASPYRKFLAALSDYGRQDPLHANAAKPIDAKAADAPAAWQAGDVLLSFREASLLAVLDPRQGRFVWAARGPWLGQHDPSLLANGHLLMFDNLGNVGPLGSSRLLEIDPADMTIAWEYDGAAGHPLESVLRSNVQRLPDGNSLITESDGGRLVEVTAQGEIAWEYMNPVRGGSADRRIPIVTGGARFTADQVGGWLAPQ</sequence>
<evidence type="ECO:0000313" key="1">
    <source>
        <dbReference type="EMBL" id="QEX15694.1"/>
    </source>
</evidence>
<dbReference type="PANTHER" id="PTHR35340">
    <property type="entry name" value="PQQ ENZYME REPEAT PROTEIN-RELATED"/>
    <property type="match status" value="1"/>
</dbReference>
<accession>A0A5J6ME21</accession>
<name>A0A5J6ME21_9PROT</name>
<gene>
    <name evidence="1" type="ORF">FRZ44_09810</name>
</gene>
<dbReference type="InterPro" id="IPR039535">
    <property type="entry name" value="ASST-like"/>
</dbReference>
<dbReference type="InterPro" id="IPR053143">
    <property type="entry name" value="Arylsulfate_ST"/>
</dbReference>
<dbReference type="Gene3D" id="2.130.10.10">
    <property type="entry name" value="YVTN repeat-like/Quinoprotein amine dehydrogenase"/>
    <property type="match status" value="1"/>
</dbReference>
<evidence type="ECO:0000313" key="2">
    <source>
        <dbReference type="Proteomes" id="UP000326202"/>
    </source>
</evidence>